<evidence type="ECO:0000313" key="8">
    <source>
        <dbReference type="Proteomes" id="UP000298460"/>
    </source>
</evidence>
<keyword evidence="1" id="KW-0229">DNA integration</keyword>
<dbReference type="EMBL" id="SPQQ01000002">
    <property type="protein sequence ID" value="TGE38695.1"/>
    <property type="molecule type" value="Genomic_DNA"/>
</dbReference>
<dbReference type="PANTHER" id="PTHR30461">
    <property type="entry name" value="DNA-INVERTASE FROM LAMBDOID PROPHAGE"/>
    <property type="match status" value="1"/>
</dbReference>
<dbReference type="PROSITE" id="PS00397">
    <property type="entry name" value="RECOMBINASES_1"/>
    <property type="match status" value="1"/>
</dbReference>
<protein>
    <submittedName>
        <fullName evidence="7">Recombinase family protein</fullName>
    </submittedName>
</protein>
<dbReference type="GO" id="GO:0015074">
    <property type="term" value="P:DNA integration"/>
    <property type="evidence" value="ECO:0007669"/>
    <property type="project" value="UniProtKB-KW"/>
</dbReference>
<reference evidence="7 8" key="1">
    <citation type="submission" date="2019-03" db="EMBL/GenBank/DDBJ databases">
        <title>Draft Genome Sequence of Desulfosporosinus fructosivorans Strain 63.6F, Isolated from Marine Sediment in the Baltic Sea.</title>
        <authorList>
            <person name="Hausmann B."/>
            <person name="Vandieken V."/>
            <person name="Pjevac P."/>
            <person name="Schreck K."/>
            <person name="Herbold C.W."/>
            <person name="Loy A."/>
        </authorList>
    </citation>
    <scope>NUCLEOTIDE SEQUENCE [LARGE SCALE GENOMIC DNA]</scope>
    <source>
        <strain evidence="7 8">63.6F</strain>
    </source>
</reference>
<dbReference type="PANTHER" id="PTHR30461:SF2">
    <property type="entry name" value="SERINE RECOMBINASE PINE-RELATED"/>
    <property type="match status" value="1"/>
</dbReference>
<dbReference type="Gene3D" id="1.10.10.60">
    <property type="entry name" value="Homeodomain-like"/>
    <property type="match status" value="1"/>
</dbReference>
<keyword evidence="8" id="KW-1185">Reference proteome</keyword>
<sequence>MIRGYARVSTKGQLKEGYSLEVQKQEILNRYENAHIELEQFTGATTERPIFNKIIDELNHGDTLVVSKLDRLARNTVEGIQIVQNLFDKGVAVHVLNVGLLENTSMGKFFLTTLLAVAEMERNTIIERTQTGKAIAKTKAGFKEGRPKEFTQTQIDMALDLLGTHSYTQVAEMTKISKATLTREMRKRKALLLVAI</sequence>
<dbReference type="CDD" id="cd03768">
    <property type="entry name" value="SR_ResInv"/>
    <property type="match status" value="1"/>
</dbReference>
<feature type="active site" description="O-(5'-phospho-DNA)-serine intermediate" evidence="4 5">
    <location>
        <position position="9"/>
    </location>
</feature>
<dbReference type="InterPro" id="IPR050639">
    <property type="entry name" value="SSR_resolvase"/>
</dbReference>
<evidence type="ECO:0000259" key="6">
    <source>
        <dbReference type="PROSITE" id="PS51736"/>
    </source>
</evidence>
<dbReference type="PROSITE" id="PS51736">
    <property type="entry name" value="RECOMBINASES_3"/>
    <property type="match status" value="1"/>
</dbReference>
<evidence type="ECO:0000256" key="4">
    <source>
        <dbReference type="PIRSR" id="PIRSR606118-50"/>
    </source>
</evidence>
<organism evidence="7 8">
    <name type="scientific">Desulfosporosinus fructosivorans</name>
    <dbReference type="NCBI Taxonomy" id="2018669"/>
    <lineage>
        <taxon>Bacteria</taxon>
        <taxon>Bacillati</taxon>
        <taxon>Bacillota</taxon>
        <taxon>Clostridia</taxon>
        <taxon>Eubacteriales</taxon>
        <taxon>Desulfitobacteriaceae</taxon>
        <taxon>Desulfosporosinus</taxon>
    </lineage>
</organism>
<evidence type="ECO:0000256" key="3">
    <source>
        <dbReference type="ARBA" id="ARBA00023172"/>
    </source>
</evidence>
<dbReference type="InterPro" id="IPR006118">
    <property type="entry name" value="Recombinase_CS"/>
</dbReference>
<dbReference type="GO" id="GO:0000150">
    <property type="term" value="F:DNA strand exchange activity"/>
    <property type="evidence" value="ECO:0007669"/>
    <property type="project" value="InterPro"/>
</dbReference>
<dbReference type="AlphaFoldDB" id="A0A4Z0R8E4"/>
<proteinExistence type="predicted"/>
<keyword evidence="2" id="KW-0238">DNA-binding</keyword>
<dbReference type="GO" id="GO:0003677">
    <property type="term" value="F:DNA binding"/>
    <property type="evidence" value="ECO:0007669"/>
    <property type="project" value="UniProtKB-KW"/>
</dbReference>
<gene>
    <name evidence="7" type="ORF">E4K67_04195</name>
</gene>
<evidence type="ECO:0000256" key="1">
    <source>
        <dbReference type="ARBA" id="ARBA00022908"/>
    </source>
</evidence>
<comment type="caution">
    <text evidence="7">The sequence shown here is derived from an EMBL/GenBank/DDBJ whole genome shotgun (WGS) entry which is preliminary data.</text>
</comment>
<dbReference type="Proteomes" id="UP000298460">
    <property type="component" value="Unassembled WGS sequence"/>
</dbReference>
<accession>A0A4Z0R8E4</accession>
<dbReference type="OrthoDB" id="9797501at2"/>
<dbReference type="InterPro" id="IPR006119">
    <property type="entry name" value="Resolv_N"/>
</dbReference>
<dbReference type="SMART" id="SM00857">
    <property type="entry name" value="Resolvase"/>
    <property type="match status" value="1"/>
</dbReference>
<evidence type="ECO:0000256" key="2">
    <source>
        <dbReference type="ARBA" id="ARBA00023125"/>
    </source>
</evidence>
<dbReference type="InterPro" id="IPR036162">
    <property type="entry name" value="Resolvase-like_N_sf"/>
</dbReference>
<keyword evidence="3" id="KW-0233">DNA recombination</keyword>
<dbReference type="Pfam" id="PF00239">
    <property type="entry name" value="Resolvase"/>
    <property type="match status" value="1"/>
</dbReference>
<dbReference type="Gene3D" id="3.40.50.1390">
    <property type="entry name" value="Resolvase, N-terminal catalytic domain"/>
    <property type="match status" value="1"/>
</dbReference>
<name>A0A4Z0R8E4_9FIRM</name>
<feature type="domain" description="Resolvase/invertase-type recombinase catalytic" evidence="6">
    <location>
        <begin position="1"/>
        <end position="140"/>
    </location>
</feature>
<dbReference type="PROSITE" id="PS00398">
    <property type="entry name" value="RECOMBINASES_2"/>
    <property type="match status" value="1"/>
</dbReference>
<evidence type="ECO:0000313" key="7">
    <source>
        <dbReference type="EMBL" id="TGE38695.1"/>
    </source>
</evidence>
<dbReference type="SUPFAM" id="SSF53041">
    <property type="entry name" value="Resolvase-like"/>
    <property type="match status" value="1"/>
</dbReference>
<evidence type="ECO:0000256" key="5">
    <source>
        <dbReference type="PROSITE-ProRule" id="PRU10137"/>
    </source>
</evidence>